<evidence type="ECO:0000313" key="3">
    <source>
        <dbReference type="Proteomes" id="UP001221142"/>
    </source>
</evidence>
<dbReference type="EMBL" id="JARKIF010000010">
    <property type="protein sequence ID" value="KAJ7628682.1"/>
    <property type="molecule type" value="Genomic_DNA"/>
</dbReference>
<accession>A0AAD7BRH3</accession>
<comment type="caution">
    <text evidence="2">The sequence shown here is derived from an EMBL/GenBank/DDBJ whole genome shotgun (WGS) entry which is preliminary data.</text>
</comment>
<gene>
    <name evidence="2" type="ORF">FB45DRAFT_918995</name>
</gene>
<evidence type="ECO:0000313" key="2">
    <source>
        <dbReference type="EMBL" id="KAJ7628682.1"/>
    </source>
</evidence>
<dbReference type="AlphaFoldDB" id="A0AAD7BRH3"/>
<sequence length="170" mass="19379">NKHSIKCRFLHLHILLVSLLARQLNLELDRRLQNLQLAPAPRNGRREVPQLLKILHPGQSLRVDRLDAQNRHRTLDSNQLQSRFIKESRVADTFLRGYVEYFFYTFDGPLQRFDLASGSTAVHQAANKGENCDGQCGVAQDVVGDEGDDCSGHEGKEGLHWYVLSTWPTF</sequence>
<organism evidence="2 3">
    <name type="scientific">Roridomyces roridus</name>
    <dbReference type="NCBI Taxonomy" id="1738132"/>
    <lineage>
        <taxon>Eukaryota</taxon>
        <taxon>Fungi</taxon>
        <taxon>Dikarya</taxon>
        <taxon>Basidiomycota</taxon>
        <taxon>Agaricomycotina</taxon>
        <taxon>Agaricomycetes</taxon>
        <taxon>Agaricomycetidae</taxon>
        <taxon>Agaricales</taxon>
        <taxon>Marasmiineae</taxon>
        <taxon>Mycenaceae</taxon>
        <taxon>Roridomyces</taxon>
    </lineage>
</organism>
<feature type="signal peptide" evidence="1">
    <location>
        <begin position="1"/>
        <end position="21"/>
    </location>
</feature>
<reference evidence="2" key="1">
    <citation type="submission" date="2023-03" db="EMBL/GenBank/DDBJ databases">
        <title>Massive genome expansion in bonnet fungi (Mycena s.s.) driven by repeated elements and novel gene families across ecological guilds.</title>
        <authorList>
            <consortium name="Lawrence Berkeley National Laboratory"/>
            <person name="Harder C.B."/>
            <person name="Miyauchi S."/>
            <person name="Viragh M."/>
            <person name="Kuo A."/>
            <person name="Thoen E."/>
            <person name="Andreopoulos B."/>
            <person name="Lu D."/>
            <person name="Skrede I."/>
            <person name="Drula E."/>
            <person name="Henrissat B."/>
            <person name="Morin E."/>
            <person name="Kohler A."/>
            <person name="Barry K."/>
            <person name="LaButti K."/>
            <person name="Morin E."/>
            <person name="Salamov A."/>
            <person name="Lipzen A."/>
            <person name="Mereny Z."/>
            <person name="Hegedus B."/>
            <person name="Baldrian P."/>
            <person name="Stursova M."/>
            <person name="Weitz H."/>
            <person name="Taylor A."/>
            <person name="Grigoriev I.V."/>
            <person name="Nagy L.G."/>
            <person name="Martin F."/>
            <person name="Kauserud H."/>
        </authorList>
    </citation>
    <scope>NUCLEOTIDE SEQUENCE</scope>
    <source>
        <strain evidence="2">9284</strain>
    </source>
</reference>
<feature type="non-terminal residue" evidence="2">
    <location>
        <position position="170"/>
    </location>
</feature>
<feature type="chain" id="PRO_5042261225" evidence="1">
    <location>
        <begin position="22"/>
        <end position="170"/>
    </location>
</feature>
<keyword evidence="3" id="KW-1185">Reference proteome</keyword>
<dbReference type="Proteomes" id="UP001221142">
    <property type="component" value="Unassembled WGS sequence"/>
</dbReference>
<feature type="non-terminal residue" evidence="2">
    <location>
        <position position="1"/>
    </location>
</feature>
<name>A0AAD7BRH3_9AGAR</name>
<protein>
    <submittedName>
        <fullName evidence="2">Uncharacterized protein</fullName>
    </submittedName>
</protein>
<evidence type="ECO:0000256" key="1">
    <source>
        <dbReference type="SAM" id="SignalP"/>
    </source>
</evidence>
<proteinExistence type="predicted"/>
<keyword evidence="1" id="KW-0732">Signal</keyword>